<gene>
    <name evidence="4" type="ORF">LPB137_00495</name>
</gene>
<name>A0A1P8KIP5_9BACT</name>
<protein>
    <recommendedName>
        <fullName evidence="3">OmpA-like domain-containing protein</fullName>
    </recommendedName>
</protein>
<feature type="signal peptide" evidence="2">
    <location>
        <begin position="1"/>
        <end position="20"/>
    </location>
</feature>
<proteinExistence type="predicted"/>
<evidence type="ECO:0000313" key="4">
    <source>
        <dbReference type="EMBL" id="APW64416.1"/>
    </source>
</evidence>
<keyword evidence="5" id="KW-1185">Reference proteome</keyword>
<dbReference type="AlphaFoldDB" id="A0A1P8KIP5"/>
<keyword evidence="1" id="KW-0472">Membrane</keyword>
<evidence type="ECO:0000256" key="2">
    <source>
        <dbReference type="SAM" id="SignalP"/>
    </source>
</evidence>
<accession>A0A1P8KIP5</accession>
<dbReference type="PANTHER" id="PTHR30329">
    <property type="entry name" value="STATOR ELEMENT OF FLAGELLAR MOTOR COMPLEX"/>
    <property type="match status" value="1"/>
</dbReference>
<organism evidence="4 5">
    <name type="scientific">Poseidonibacter parvus</name>
    <dbReference type="NCBI Taxonomy" id="1850254"/>
    <lineage>
        <taxon>Bacteria</taxon>
        <taxon>Pseudomonadati</taxon>
        <taxon>Campylobacterota</taxon>
        <taxon>Epsilonproteobacteria</taxon>
        <taxon>Campylobacterales</taxon>
        <taxon>Arcobacteraceae</taxon>
        <taxon>Poseidonibacter</taxon>
    </lineage>
</organism>
<dbReference type="STRING" id="1850254.LPB137_00495"/>
<reference evidence="4 5" key="1">
    <citation type="submission" date="2017-01" db="EMBL/GenBank/DDBJ databases">
        <title>Genome sequencing of Arcobacter sp. LPB0137.</title>
        <authorList>
            <person name="Lee G.-W."/>
            <person name="Yi H."/>
        </authorList>
    </citation>
    <scope>NUCLEOTIDE SEQUENCE [LARGE SCALE GENOMIC DNA]</scope>
    <source>
        <strain evidence="4 5">LPB0137</strain>
    </source>
</reference>
<dbReference type="Proteomes" id="UP000186074">
    <property type="component" value="Chromosome"/>
</dbReference>
<sequence length="159" mass="17432">MKKIIVSTLVGLIGAASLSAADCVMVKDLNVQFKNASTVYSNSSEMKEIREYAQFLKETDLYTLIEGHTSSLAGAKYNYDLSSKRATKVRSELIRLGVSPSKVRAMGFGESSPLYNNNTESGAAQNRRVIGEVFNTAAELSNYIASEKSRIATIKYNEQ</sequence>
<keyword evidence="2" id="KW-0732">Signal</keyword>
<dbReference type="InterPro" id="IPR006665">
    <property type="entry name" value="OmpA-like"/>
</dbReference>
<dbReference type="InterPro" id="IPR050330">
    <property type="entry name" value="Bact_OuterMem_StrucFunc"/>
</dbReference>
<dbReference type="PANTHER" id="PTHR30329:SF21">
    <property type="entry name" value="LIPOPROTEIN YIAD-RELATED"/>
    <property type="match status" value="1"/>
</dbReference>
<dbReference type="EMBL" id="CP019070">
    <property type="protein sequence ID" value="APW64416.1"/>
    <property type="molecule type" value="Genomic_DNA"/>
</dbReference>
<dbReference type="Pfam" id="PF00691">
    <property type="entry name" value="OmpA"/>
    <property type="match status" value="1"/>
</dbReference>
<dbReference type="InterPro" id="IPR036737">
    <property type="entry name" value="OmpA-like_sf"/>
</dbReference>
<evidence type="ECO:0000313" key="5">
    <source>
        <dbReference type="Proteomes" id="UP000186074"/>
    </source>
</evidence>
<dbReference type="RefSeq" id="WP_076082925.1">
    <property type="nucleotide sequence ID" value="NZ_CP019070.1"/>
</dbReference>
<dbReference type="Gene3D" id="3.30.1330.60">
    <property type="entry name" value="OmpA-like domain"/>
    <property type="match status" value="1"/>
</dbReference>
<dbReference type="PROSITE" id="PS51123">
    <property type="entry name" value="OMPA_2"/>
    <property type="match status" value="1"/>
</dbReference>
<dbReference type="KEGG" id="alp:LPB137_00495"/>
<feature type="domain" description="OmpA-like" evidence="3">
    <location>
        <begin position="20"/>
        <end position="137"/>
    </location>
</feature>
<evidence type="ECO:0000256" key="1">
    <source>
        <dbReference type="PROSITE-ProRule" id="PRU00473"/>
    </source>
</evidence>
<feature type="chain" id="PRO_5012456152" description="OmpA-like domain-containing protein" evidence="2">
    <location>
        <begin position="21"/>
        <end position="159"/>
    </location>
</feature>
<evidence type="ECO:0000259" key="3">
    <source>
        <dbReference type="PROSITE" id="PS51123"/>
    </source>
</evidence>
<dbReference type="GO" id="GO:0016020">
    <property type="term" value="C:membrane"/>
    <property type="evidence" value="ECO:0007669"/>
    <property type="project" value="UniProtKB-UniRule"/>
</dbReference>
<dbReference type="SUPFAM" id="SSF103088">
    <property type="entry name" value="OmpA-like"/>
    <property type="match status" value="1"/>
</dbReference>
<dbReference type="CDD" id="cd07185">
    <property type="entry name" value="OmpA_C-like"/>
    <property type="match status" value="1"/>
</dbReference>